<evidence type="ECO:0000313" key="2">
    <source>
        <dbReference type="EMBL" id="OTG11822.1"/>
    </source>
</evidence>
<keyword evidence="1" id="KW-0812">Transmembrane</keyword>
<name>A0A251TMG9_HELAN</name>
<keyword evidence="1" id="KW-1133">Transmembrane helix</keyword>
<dbReference type="EMBL" id="CM007899">
    <property type="protein sequence ID" value="OTG11822.1"/>
    <property type="molecule type" value="Genomic_DNA"/>
</dbReference>
<dbReference type="InParanoid" id="A0A251TMG9"/>
<dbReference type="Proteomes" id="UP000215914">
    <property type="component" value="Chromosome 10"/>
</dbReference>
<keyword evidence="3" id="KW-1185">Reference proteome</keyword>
<proteinExistence type="predicted"/>
<accession>A0A251TMG9</accession>
<evidence type="ECO:0000256" key="1">
    <source>
        <dbReference type="SAM" id="Phobius"/>
    </source>
</evidence>
<gene>
    <name evidence="2" type="ORF">HannXRQ_Chr10g0303031</name>
</gene>
<reference evidence="3" key="1">
    <citation type="journal article" date="2017" name="Nature">
        <title>The sunflower genome provides insights into oil metabolism, flowering and Asterid evolution.</title>
        <authorList>
            <person name="Badouin H."/>
            <person name="Gouzy J."/>
            <person name="Grassa C.J."/>
            <person name="Murat F."/>
            <person name="Staton S.E."/>
            <person name="Cottret L."/>
            <person name="Lelandais-Briere C."/>
            <person name="Owens G.L."/>
            <person name="Carrere S."/>
            <person name="Mayjonade B."/>
            <person name="Legrand L."/>
            <person name="Gill N."/>
            <person name="Kane N.C."/>
            <person name="Bowers J.E."/>
            <person name="Hubner S."/>
            <person name="Bellec A."/>
            <person name="Berard A."/>
            <person name="Berges H."/>
            <person name="Blanchet N."/>
            <person name="Boniface M.C."/>
            <person name="Brunel D."/>
            <person name="Catrice O."/>
            <person name="Chaidir N."/>
            <person name="Claudel C."/>
            <person name="Donnadieu C."/>
            <person name="Faraut T."/>
            <person name="Fievet G."/>
            <person name="Helmstetter N."/>
            <person name="King M."/>
            <person name="Knapp S.J."/>
            <person name="Lai Z."/>
            <person name="Le Paslier M.C."/>
            <person name="Lippi Y."/>
            <person name="Lorenzon L."/>
            <person name="Mandel J.R."/>
            <person name="Marage G."/>
            <person name="Marchand G."/>
            <person name="Marquand E."/>
            <person name="Bret-Mestries E."/>
            <person name="Morien E."/>
            <person name="Nambeesan S."/>
            <person name="Nguyen T."/>
            <person name="Pegot-Espagnet P."/>
            <person name="Pouilly N."/>
            <person name="Raftis F."/>
            <person name="Sallet E."/>
            <person name="Schiex T."/>
            <person name="Thomas J."/>
            <person name="Vandecasteele C."/>
            <person name="Vares D."/>
            <person name="Vear F."/>
            <person name="Vautrin S."/>
            <person name="Crespi M."/>
            <person name="Mangin B."/>
            <person name="Burke J.M."/>
            <person name="Salse J."/>
            <person name="Munos S."/>
            <person name="Vincourt P."/>
            <person name="Rieseberg L.H."/>
            <person name="Langlade N.B."/>
        </authorList>
    </citation>
    <scope>NUCLEOTIDE SEQUENCE [LARGE SCALE GENOMIC DNA]</scope>
    <source>
        <strain evidence="3">cv. SF193</strain>
    </source>
</reference>
<dbReference type="AlphaFoldDB" id="A0A251TMG9"/>
<protein>
    <submittedName>
        <fullName evidence="2">Uncharacterized protein</fullName>
    </submittedName>
</protein>
<evidence type="ECO:0000313" key="3">
    <source>
        <dbReference type="Proteomes" id="UP000215914"/>
    </source>
</evidence>
<feature type="transmembrane region" description="Helical" evidence="1">
    <location>
        <begin position="52"/>
        <end position="75"/>
    </location>
</feature>
<keyword evidence="1" id="KW-0472">Membrane</keyword>
<sequence>MSQLSLLRTLIRNLASSRRLKSVEQFLCFDSPVDPLLSVVTLDIISYPERNIFYLLLPLCIHIIVWFDYIVANYVTVIPHRAHR</sequence>
<organism evidence="2 3">
    <name type="scientific">Helianthus annuus</name>
    <name type="common">Common sunflower</name>
    <dbReference type="NCBI Taxonomy" id="4232"/>
    <lineage>
        <taxon>Eukaryota</taxon>
        <taxon>Viridiplantae</taxon>
        <taxon>Streptophyta</taxon>
        <taxon>Embryophyta</taxon>
        <taxon>Tracheophyta</taxon>
        <taxon>Spermatophyta</taxon>
        <taxon>Magnoliopsida</taxon>
        <taxon>eudicotyledons</taxon>
        <taxon>Gunneridae</taxon>
        <taxon>Pentapetalae</taxon>
        <taxon>asterids</taxon>
        <taxon>campanulids</taxon>
        <taxon>Asterales</taxon>
        <taxon>Asteraceae</taxon>
        <taxon>Asteroideae</taxon>
        <taxon>Heliantheae alliance</taxon>
        <taxon>Heliantheae</taxon>
        <taxon>Helianthus</taxon>
    </lineage>
</organism>